<comment type="subcellular location">
    <subcellularLocation>
        <location evidence="1">Nucleus</location>
    </subcellularLocation>
</comment>
<dbReference type="Gene3D" id="2.30.30.140">
    <property type="match status" value="1"/>
</dbReference>
<dbReference type="GO" id="GO:0008270">
    <property type="term" value="F:zinc ion binding"/>
    <property type="evidence" value="ECO:0007669"/>
    <property type="project" value="UniProtKB-KW"/>
</dbReference>
<dbReference type="SUPFAM" id="SSF57903">
    <property type="entry name" value="FYVE/PHD zinc finger"/>
    <property type="match status" value="2"/>
</dbReference>
<dbReference type="InterPro" id="IPR001965">
    <property type="entry name" value="Znf_PHD"/>
</dbReference>
<reference evidence="10" key="2">
    <citation type="journal article" date="2022" name="Hortic Res">
        <title>The genome of Dioscorea zingiberensis sheds light on the biosynthesis, origin and evolution of the medicinally important diosgenin saponins.</title>
        <authorList>
            <person name="Li Y."/>
            <person name="Tan C."/>
            <person name="Li Z."/>
            <person name="Guo J."/>
            <person name="Li S."/>
            <person name="Chen X."/>
            <person name="Wang C."/>
            <person name="Dai X."/>
            <person name="Yang H."/>
            <person name="Song W."/>
            <person name="Hou L."/>
            <person name="Xu J."/>
            <person name="Tong Z."/>
            <person name="Xu A."/>
            <person name="Yuan X."/>
            <person name="Wang W."/>
            <person name="Yang Q."/>
            <person name="Chen L."/>
            <person name="Sun Z."/>
            <person name="Wang K."/>
            <person name="Pan B."/>
            <person name="Chen J."/>
            <person name="Bao Y."/>
            <person name="Liu F."/>
            <person name="Qi X."/>
            <person name="Gang D.R."/>
            <person name="Wen J."/>
            <person name="Li J."/>
        </authorList>
    </citation>
    <scope>NUCLEOTIDE SEQUENCE</scope>
    <source>
        <strain evidence="10">Dzin_1.0</strain>
    </source>
</reference>
<evidence type="ECO:0000313" key="10">
    <source>
        <dbReference type="EMBL" id="KAJ0978019.1"/>
    </source>
</evidence>
<evidence type="ECO:0000256" key="5">
    <source>
        <dbReference type="ARBA" id="ARBA00023242"/>
    </source>
</evidence>
<dbReference type="InterPro" id="IPR047365">
    <property type="entry name" value="Tudor_AtPTM-like"/>
</dbReference>
<dbReference type="Gene3D" id="3.30.40.10">
    <property type="entry name" value="Zinc/RING finger domain, C3HC4 (zinc finger)"/>
    <property type="match status" value="2"/>
</dbReference>
<evidence type="ECO:0000259" key="8">
    <source>
        <dbReference type="PROSITE" id="PS50016"/>
    </source>
</evidence>
<dbReference type="PANTHER" id="PTHR46508:SF5">
    <property type="entry name" value="PHD-FINGER AND DNA BINDING DOMAIN-CONTAINING PROTEIN"/>
    <property type="match status" value="1"/>
</dbReference>
<dbReference type="SMART" id="SM00571">
    <property type="entry name" value="DDT"/>
    <property type="match status" value="1"/>
</dbReference>
<evidence type="ECO:0000313" key="11">
    <source>
        <dbReference type="Proteomes" id="UP001085076"/>
    </source>
</evidence>
<keyword evidence="2" id="KW-0479">Metal-binding</keyword>
<dbReference type="InterPro" id="IPR011011">
    <property type="entry name" value="Znf_FYVE_PHD"/>
</dbReference>
<feature type="region of interest" description="Disordered" evidence="7">
    <location>
        <begin position="1283"/>
        <end position="1370"/>
    </location>
</feature>
<dbReference type="InterPro" id="IPR013083">
    <property type="entry name" value="Znf_RING/FYVE/PHD"/>
</dbReference>
<reference evidence="10" key="1">
    <citation type="submission" date="2021-03" db="EMBL/GenBank/DDBJ databases">
        <authorList>
            <person name="Li Z."/>
            <person name="Yang C."/>
        </authorList>
    </citation>
    <scope>NUCLEOTIDE SEQUENCE</scope>
    <source>
        <strain evidence="10">Dzin_1.0</strain>
        <tissue evidence="10">Leaf</tissue>
    </source>
</reference>
<feature type="region of interest" description="Disordered" evidence="7">
    <location>
        <begin position="186"/>
        <end position="219"/>
    </location>
</feature>
<dbReference type="CDD" id="cd20401">
    <property type="entry name" value="Tudor_AtPTM-like"/>
    <property type="match status" value="1"/>
</dbReference>
<dbReference type="Pfam" id="PF24294">
    <property type="entry name" value="Chromo_PTM"/>
    <property type="match status" value="1"/>
</dbReference>
<dbReference type="Pfam" id="PF21743">
    <property type="entry name" value="PTM_DIR17_Tudor"/>
    <property type="match status" value="1"/>
</dbReference>
<keyword evidence="5" id="KW-0539">Nucleus</keyword>
<feature type="compositionally biased region" description="Basic residues" evidence="7">
    <location>
        <begin position="1317"/>
        <end position="1358"/>
    </location>
</feature>
<proteinExistence type="predicted"/>
<organism evidence="10 11">
    <name type="scientific">Dioscorea zingiberensis</name>
    <dbReference type="NCBI Taxonomy" id="325984"/>
    <lineage>
        <taxon>Eukaryota</taxon>
        <taxon>Viridiplantae</taxon>
        <taxon>Streptophyta</taxon>
        <taxon>Embryophyta</taxon>
        <taxon>Tracheophyta</taxon>
        <taxon>Spermatophyta</taxon>
        <taxon>Magnoliopsida</taxon>
        <taxon>Liliopsida</taxon>
        <taxon>Dioscoreales</taxon>
        <taxon>Dioscoreaceae</taxon>
        <taxon>Dioscorea</taxon>
    </lineage>
</organism>
<evidence type="ECO:0000259" key="9">
    <source>
        <dbReference type="PROSITE" id="PS50827"/>
    </source>
</evidence>
<evidence type="ECO:0000256" key="2">
    <source>
        <dbReference type="ARBA" id="ARBA00022723"/>
    </source>
</evidence>
<gene>
    <name evidence="10" type="ORF">J5N97_013493</name>
</gene>
<feature type="domain" description="PHD-type" evidence="8">
    <location>
        <begin position="471"/>
        <end position="518"/>
    </location>
</feature>
<dbReference type="PROSITE" id="PS50827">
    <property type="entry name" value="DDT"/>
    <property type="match status" value="1"/>
</dbReference>
<dbReference type="GO" id="GO:0005634">
    <property type="term" value="C:nucleus"/>
    <property type="evidence" value="ECO:0007669"/>
    <property type="project" value="UniProtKB-SubCell"/>
</dbReference>
<protein>
    <submittedName>
        <fullName evidence="10">Uncharacterized protein</fullName>
    </submittedName>
</protein>
<evidence type="ECO:0000256" key="7">
    <source>
        <dbReference type="SAM" id="MobiDB-lite"/>
    </source>
</evidence>
<accession>A0A9D5HIW0</accession>
<dbReference type="InterPro" id="IPR019786">
    <property type="entry name" value="Zinc_finger_PHD-type_CS"/>
</dbReference>
<feature type="compositionally biased region" description="Polar residues" evidence="7">
    <location>
        <begin position="652"/>
        <end position="678"/>
    </location>
</feature>
<dbReference type="InterPro" id="IPR018501">
    <property type="entry name" value="DDT_dom"/>
</dbReference>
<dbReference type="PROSITE" id="PS50016">
    <property type="entry name" value="ZF_PHD_2"/>
    <property type="match status" value="1"/>
</dbReference>
<dbReference type="PANTHER" id="PTHR46508">
    <property type="entry name" value="PHD FINGER FAMILY PROTEIN"/>
    <property type="match status" value="1"/>
</dbReference>
<dbReference type="Pfam" id="PF00628">
    <property type="entry name" value="PHD"/>
    <property type="match status" value="1"/>
</dbReference>
<name>A0A9D5HIW0_9LILI</name>
<keyword evidence="3 6" id="KW-0863">Zinc-finger</keyword>
<evidence type="ECO:0000256" key="4">
    <source>
        <dbReference type="ARBA" id="ARBA00022833"/>
    </source>
</evidence>
<feature type="region of interest" description="Disordered" evidence="7">
    <location>
        <begin position="652"/>
        <end position="684"/>
    </location>
</feature>
<keyword evidence="11" id="KW-1185">Reference proteome</keyword>
<dbReference type="InterPro" id="IPR019787">
    <property type="entry name" value="Znf_PHD-finger"/>
</dbReference>
<evidence type="ECO:0000256" key="6">
    <source>
        <dbReference type="PROSITE-ProRule" id="PRU00146"/>
    </source>
</evidence>
<dbReference type="Pfam" id="PF15612">
    <property type="entry name" value="WHIM1"/>
    <property type="match status" value="1"/>
</dbReference>
<dbReference type="EMBL" id="JAGGNH010000003">
    <property type="protein sequence ID" value="KAJ0978019.1"/>
    <property type="molecule type" value="Genomic_DNA"/>
</dbReference>
<dbReference type="InterPro" id="IPR028942">
    <property type="entry name" value="WHIM1_dom"/>
</dbReference>
<sequence>MELVGRAVKKEFPGFGTFTGVVESYDSTAGYFRIQYEDGDSEEVDFEEIVEILRGMGEPLPVGHMRRSARGRRPKKRRRIEVDSRGLGDGCTEECSVVSVEQCGTIDVANAGIPGGDLKDNCDLAVPEERQPNIDCLDGELWGKKLNFDVDEGLEQNVSLEEGNFDHLEEAFPDNCSNELGFNENQCGESPSCSLEREEQVPERKRGRPPKITPVMPLRRSARRASVALQSPEDSVVFKDEPVTEDSVWYGQQKVAVSEESKPLLPPSSNDLDLDGLPVLDLFSIYACLRSFSRLLFLSPFPLEAFVAALNSTVANYLTDWIHFSILHSLKPHLESLAEEGSQSATDCLRSLNWELLDIVTWPVYLAEYLLVHGSPLSMGHKITDLKLLSEGYYKQSPMLKLEILRCLCDDVIEVEAIRSELNRRMMSSDLDVDADTKMSIDRQKKDSMKIDFGGSSLTQEALEQTADGNSDECCLCRMDGVLICCDGCPAAFHSRCVGVAKDLLPEGDWYCPECMIEKNDELVKLVKPFRGAEFLGIDPHGRLYYESCGYLLVSELYSTVASYHYYNKKDITAVIRVLGASHTSYSAIVKVVTDYFDVYIAKSSPSLDNQIHNVSDALNVQIVCQSLSHSKVDSISAEFSEKILTESSAFQDKSTLKTSNPTDLPQPNPVTSNQHTGMSLPPAGLETTAEITHDAACEQIPLKTGAECSEDSTSPTKDVISVKPIHLAVGQKKCIGLPGRGCTSLVNEQREFGSFQLQADPSCYINCYSFGRVASSIAEELQHKVSDCYDKESKKHLEDLKLAQLKTISKKCNKFLLYNHQKLSVGVEKEKCGWCFPCKTSSDDGCIFGLADDKQFDWLKNRTVGLRSEKQKKSHIALAIHYILSIEDRIRGLLSGPWDNLYYSKAWRKSVMKASDVTSLKHLILTLELNLRRVVLSAEWTKPVDSDHRVGSASHVLTSAAHDRGTNRKHAKKNCSGAEFDFSHDVASSGIYWWRGGRLSRQVFRWKMLPRSLASKGGRQAGCRKIPGVSYPDGLEFAKRSKYVAWRAAVEMSETMAQFICQVKDFDSNIRWTELSNTQGFSQFTKEPKKLLKPLKKVTICQKSIEGLQIKYLLDFGKTKREAIPAAVTRYGAISDESTDGRKRFWLNESHVPLNLLKTFEEKKIACLSKRKDSELLLEEEKNKDNVKKRKRSDGLSYLFIKAKGFEKQICRHCNREVLIREAVNCQYCDGFLHKKHFRVPKGTVTTTYACGRCKDKSSVKIKITNTKAKAQGLKITNLKAKAQDSKVANTKAKPKDPGTKSKRRKLSAGKPSVVKPKKRKNASPKKKPKKGKHVSLKHKKLLGSKKGNHSRPKRGISNKSELDSSMHKRKRTTMHFSYWLNGLLWTGKPDDERVRKFREQNVLLPSESTEAPDVRPLCCLCNDNYNSGAIYICCENCEDWFHGDIFSLTLDNINNLIGFKCHKCRMRSIPVCPFGEARVAAKLQPTKGDFEAETLVVQV</sequence>
<dbReference type="GO" id="GO:0000785">
    <property type="term" value="C:chromatin"/>
    <property type="evidence" value="ECO:0007669"/>
    <property type="project" value="UniProtKB-ARBA"/>
</dbReference>
<comment type="caution">
    <text evidence="10">The sequence shown here is derived from an EMBL/GenBank/DDBJ whole genome shotgun (WGS) entry which is preliminary data.</text>
</comment>
<keyword evidence="4" id="KW-0862">Zinc</keyword>
<evidence type="ECO:0000256" key="3">
    <source>
        <dbReference type="ARBA" id="ARBA00022771"/>
    </source>
</evidence>
<dbReference type="Pfam" id="PF02791">
    <property type="entry name" value="DDT"/>
    <property type="match status" value="1"/>
</dbReference>
<feature type="compositionally biased region" description="Basic and acidic residues" evidence="7">
    <location>
        <begin position="195"/>
        <end position="204"/>
    </location>
</feature>
<dbReference type="InterPro" id="IPR056618">
    <property type="entry name" value="Chromo_PTM"/>
</dbReference>
<dbReference type="PROSITE" id="PS01359">
    <property type="entry name" value="ZF_PHD_1"/>
    <property type="match status" value="1"/>
</dbReference>
<dbReference type="OrthoDB" id="784962at2759"/>
<evidence type="ECO:0000256" key="1">
    <source>
        <dbReference type="ARBA" id="ARBA00004123"/>
    </source>
</evidence>
<dbReference type="SMART" id="SM00249">
    <property type="entry name" value="PHD"/>
    <property type="match status" value="2"/>
</dbReference>
<dbReference type="CDD" id="cd15489">
    <property type="entry name" value="PHD_SF"/>
    <property type="match status" value="1"/>
</dbReference>
<feature type="domain" description="DDT" evidence="9">
    <location>
        <begin position="276"/>
        <end position="336"/>
    </location>
</feature>
<dbReference type="Proteomes" id="UP001085076">
    <property type="component" value="Miscellaneous, Linkage group lg03"/>
</dbReference>